<accession>A0A1Y1UPI0</accession>
<evidence type="ECO:0000313" key="8">
    <source>
        <dbReference type="Proteomes" id="UP000193218"/>
    </source>
</evidence>
<comment type="caution">
    <text evidence="7">The sequence shown here is derived from an EMBL/GenBank/DDBJ whole genome shotgun (WGS) entry which is preliminary data.</text>
</comment>
<dbReference type="InterPro" id="IPR002938">
    <property type="entry name" value="FAD-bd"/>
</dbReference>
<evidence type="ECO:0000256" key="2">
    <source>
        <dbReference type="ARBA" id="ARBA00022630"/>
    </source>
</evidence>
<evidence type="ECO:0000256" key="4">
    <source>
        <dbReference type="ARBA" id="ARBA00023002"/>
    </source>
</evidence>
<evidence type="ECO:0000256" key="3">
    <source>
        <dbReference type="ARBA" id="ARBA00022827"/>
    </source>
</evidence>
<organism evidence="7 8">
    <name type="scientific">Kockovaella imperatae</name>
    <dbReference type="NCBI Taxonomy" id="4999"/>
    <lineage>
        <taxon>Eukaryota</taxon>
        <taxon>Fungi</taxon>
        <taxon>Dikarya</taxon>
        <taxon>Basidiomycota</taxon>
        <taxon>Agaricomycotina</taxon>
        <taxon>Tremellomycetes</taxon>
        <taxon>Tremellales</taxon>
        <taxon>Cuniculitremaceae</taxon>
        <taxon>Kockovaella</taxon>
    </lineage>
</organism>
<dbReference type="EMBL" id="NBSH01000002">
    <property type="protein sequence ID" value="ORX39958.1"/>
    <property type="molecule type" value="Genomic_DNA"/>
</dbReference>
<evidence type="ECO:0000256" key="5">
    <source>
        <dbReference type="ARBA" id="ARBA00023033"/>
    </source>
</evidence>
<dbReference type="Gene3D" id="3.50.50.60">
    <property type="entry name" value="FAD/NAD(P)-binding domain"/>
    <property type="match status" value="1"/>
</dbReference>
<dbReference type="Proteomes" id="UP000193218">
    <property type="component" value="Unassembled WGS sequence"/>
</dbReference>
<dbReference type="GO" id="GO:0004497">
    <property type="term" value="F:monooxygenase activity"/>
    <property type="evidence" value="ECO:0007669"/>
    <property type="project" value="UniProtKB-KW"/>
</dbReference>
<dbReference type="InParanoid" id="A0A1Y1UPI0"/>
<keyword evidence="3" id="KW-0274">FAD</keyword>
<dbReference type="OrthoDB" id="47494at2759"/>
<dbReference type="PRINTS" id="PR00420">
    <property type="entry name" value="RNGMNOXGNASE"/>
</dbReference>
<dbReference type="SUPFAM" id="SSF51905">
    <property type="entry name" value="FAD/NAD(P)-binding domain"/>
    <property type="match status" value="1"/>
</dbReference>
<sequence>MPPNHVLIMGAGIGGPALALSLARQGIRATVFEIRPSPQQSGGSITLAANALSALSVCGGQEIYPKVKALGYVYERMGMNDDSGYFYGTLQVGDEKKDGFAAVRIMRTELHKLLLEECKARGVETLFGKKAKEIKQDSKGVNVEFEDGTQVNGDILIGADGIHSQARKHVLLDKAPIPEFSKTIVVNGFVPRSTVITPRPDYEFPATIISPSGFLGAFLVGPKGDKVAWGVNTTVTADKGREGWEEFKRSGEAARLAREDYANIKTEPIRSLLDNMDEKHVQLWVPFRLPILPAWSRGRVGLIGDAAHAMPPNGQGTAMAFEDAAFLGRLLGDEENWAKGPEAIFKHFEKIRAVRLDGVRKMSAKMGENLKKRSDPEGWGWWLKKWAIWAYISVWNRGTIKTNGFMGFDVAKLDAKVSAA</sequence>
<keyword evidence="5" id="KW-0503">Monooxygenase</keyword>
<protein>
    <recommendedName>
        <fullName evidence="6">FAD-binding domain-containing protein</fullName>
    </recommendedName>
</protein>
<dbReference type="GeneID" id="33559668"/>
<keyword evidence="2" id="KW-0285">Flavoprotein</keyword>
<comment type="similarity">
    <text evidence="1">Belongs to the paxM FAD-dependent monooxygenase family.</text>
</comment>
<dbReference type="AlphaFoldDB" id="A0A1Y1UPI0"/>
<gene>
    <name evidence="7" type="ORF">BD324DRAFT_648575</name>
</gene>
<dbReference type="InterPro" id="IPR050493">
    <property type="entry name" value="FAD-dep_Monooxygenase_BioMet"/>
</dbReference>
<feature type="domain" description="FAD-binding" evidence="6">
    <location>
        <begin position="5"/>
        <end position="338"/>
    </location>
</feature>
<keyword evidence="8" id="KW-1185">Reference proteome</keyword>
<dbReference type="PANTHER" id="PTHR13789">
    <property type="entry name" value="MONOOXYGENASE"/>
    <property type="match status" value="1"/>
</dbReference>
<dbReference type="PANTHER" id="PTHR13789:SF309">
    <property type="entry name" value="PUTATIVE (AFU_ORTHOLOGUE AFUA_6G14510)-RELATED"/>
    <property type="match status" value="1"/>
</dbReference>
<dbReference type="InterPro" id="IPR036188">
    <property type="entry name" value="FAD/NAD-bd_sf"/>
</dbReference>
<dbReference type="Pfam" id="PF01494">
    <property type="entry name" value="FAD_binding_3"/>
    <property type="match status" value="1"/>
</dbReference>
<evidence type="ECO:0000259" key="6">
    <source>
        <dbReference type="Pfam" id="PF01494"/>
    </source>
</evidence>
<dbReference type="GO" id="GO:0071949">
    <property type="term" value="F:FAD binding"/>
    <property type="evidence" value="ECO:0007669"/>
    <property type="project" value="InterPro"/>
</dbReference>
<evidence type="ECO:0000256" key="1">
    <source>
        <dbReference type="ARBA" id="ARBA00007992"/>
    </source>
</evidence>
<keyword evidence="4" id="KW-0560">Oxidoreductase</keyword>
<dbReference type="STRING" id="4999.A0A1Y1UPI0"/>
<reference evidence="7 8" key="1">
    <citation type="submission" date="2017-03" db="EMBL/GenBank/DDBJ databases">
        <title>Widespread Adenine N6-methylation of Active Genes in Fungi.</title>
        <authorList>
            <consortium name="DOE Joint Genome Institute"/>
            <person name="Mondo S.J."/>
            <person name="Dannebaum R.O."/>
            <person name="Kuo R.C."/>
            <person name="Louie K.B."/>
            <person name="Bewick A.J."/>
            <person name="Labutti K."/>
            <person name="Haridas S."/>
            <person name="Kuo A."/>
            <person name="Salamov A."/>
            <person name="Ahrendt S.R."/>
            <person name="Lau R."/>
            <person name="Bowen B.P."/>
            <person name="Lipzen A."/>
            <person name="Sullivan W."/>
            <person name="Andreopoulos W.B."/>
            <person name="Clum A."/>
            <person name="Lindquist E."/>
            <person name="Daum C."/>
            <person name="Northen T.R."/>
            <person name="Ramamoorthy G."/>
            <person name="Schmitz R.J."/>
            <person name="Gryganskyi A."/>
            <person name="Culley D."/>
            <person name="Magnuson J."/>
            <person name="James T.Y."/>
            <person name="O'Malley M.A."/>
            <person name="Stajich J.E."/>
            <person name="Spatafora J.W."/>
            <person name="Visel A."/>
            <person name="Grigoriev I.V."/>
        </authorList>
    </citation>
    <scope>NUCLEOTIDE SEQUENCE [LARGE SCALE GENOMIC DNA]</scope>
    <source>
        <strain evidence="7 8">NRRL Y-17943</strain>
    </source>
</reference>
<proteinExistence type="inferred from homology"/>
<evidence type="ECO:0000313" key="7">
    <source>
        <dbReference type="EMBL" id="ORX39958.1"/>
    </source>
</evidence>
<dbReference type="RefSeq" id="XP_021873743.1">
    <property type="nucleotide sequence ID" value="XM_022017859.1"/>
</dbReference>
<name>A0A1Y1UPI0_9TREE</name>